<keyword evidence="5" id="KW-0449">Lipoprotein</keyword>
<dbReference type="CDD" id="cd00068">
    <property type="entry name" value="GGL"/>
    <property type="match status" value="1"/>
</dbReference>
<evidence type="ECO:0000256" key="6">
    <source>
        <dbReference type="SAM" id="MobiDB-lite"/>
    </source>
</evidence>
<feature type="domain" description="G protein gamma" evidence="7">
    <location>
        <begin position="68"/>
        <end position="126"/>
    </location>
</feature>
<dbReference type="InterPro" id="IPR015898">
    <property type="entry name" value="G-protein_gamma-like_dom"/>
</dbReference>
<comment type="subunit">
    <text evidence="5">G proteins are composed of 3 units; alpha, beta and gamma.</text>
</comment>
<accession>A0ABI7XNT6</accession>
<dbReference type="PANTHER" id="PTHR13809">
    <property type="entry name" value="GUANINE NUCLEOTIDE-BINDING PROTEIN GAMMA SUBUNIT"/>
    <property type="match status" value="1"/>
</dbReference>
<dbReference type="Ensembl" id="ENSFCTT00005035308.1">
    <property type="protein sequence ID" value="ENSFCTP00005024213.1"/>
    <property type="gene ID" value="ENSFCTG00005012462.1"/>
</dbReference>
<comment type="similarity">
    <text evidence="1 5">Belongs to the G protein gamma family.</text>
</comment>
<dbReference type="SUPFAM" id="SSF48670">
    <property type="entry name" value="Transducin (heterotrimeric G protein), gamma chain"/>
    <property type="match status" value="1"/>
</dbReference>
<dbReference type="Pfam" id="PF00631">
    <property type="entry name" value="G-gamma"/>
    <property type="match status" value="1"/>
</dbReference>
<dbReference type="InterPro" id="IPR001770">
    <property type="entry name" value="G-protein_gamma"/>
</dbReference>
<keyword evidence="4 5" id="KW-0807">Transducer</keyword>
<protein>
    <recommendedName>
        <fullName evidence="5">Guanine nucleotide-binding protein subunit gamma</fullName>
    </recommendedName>
</protein>
<dbReference type="InterPro" id="IPR036284">
    <property type="entry name" value="GGL_sf"/>
</dbReference>
<reference evidence="8" key="3">
    <citation type="submission" date="2025-09" db="UniProtKB">
        <authorList>
            <consortium name="Ensembl"/>
        </authorList>
    </citation>
    <scope>IDENTIFICATION</scope>
    <source>
        <strain evidence="8">breed Abyssinian</strain>
    </source>
</reference>
<reference evidence="8" key="2">
    <citation type="submission" date="2025-08" db="UniProtKB">
        <authorList>
            <consortium name="Ensembl"/>
        </authorList>
    </citation>
    <scope>IDENTIFICATION</scope>
    <source>
        <strain evidence="8">breed Abyssinian</strain>
    </source>
</reference>
<sequence>MGSGGRGGWGERHFCPAPVSSGEDARSAATTRSGRASFREVAARIGAVVRGSNLFACRNVPRPTPCQLLLSTEHILEKEFLQTQTVSQAAADLKQFCLQNAQHDPLLTGVSSSTNPFRPQKVCSFL</sequence>
<evidence type="ECO:0000256" key="4">
    <source>
        <dbReference type="ARBA" id="ARBA00023224"/>
    </source>
</evidence>
<evidence type="ECO:0000256" key="1">
    <source>
        <dbReference type="ARBA" id="ARBA00007431"/>
    </source>
</evidence>
<evidence type="ECO:0000256" key="5">
    <source>
        <dbReference type="RuleBase" id="RU004973"/>
    </source>
</evidence>
<keyword evidence="3 5" id="KW-0472">Membrane</keyword>
<comment type="function">
    <text evidence="5">Guanine nucleotide-binding proteins (G proteins) are involved as a modulator or transducer in various transmembrane signaling systems. The beta and gamma chains are required for the GTPase activity, for replacement of GDP by GTP, and for G protein-effector interaction.</text>
</comment>
<keyword evidence="2 5" id="KW-1003">Cell membrane</keyword>
<comment type="subcellular location">
    <subcellularLocation>
        <location evidence="5">Cell membrane</location>
        <topology evidence="5">Lipid-anchor</topology>
        <orientation evidence="5">Cytoplasmic side</orientation>
    </subcellularLocation>
</comment>
<evidence type="ECO:0000256" key="3">
    <source>
        <dbReference type="ARBA" id="ARBA00023136"/>
    </source>
</evidence>
<evidence type="ECO:0000256" key="2">
    <source>
        <dbReference type="ARBA" id="ARBA00022475"/>
    </source>
</evidence>
<dbReference type="SMART" id="SM01224">
    <property type="entry name" value="G_gamma"/>
    <property type="match status" value="1"/>
</dbReference>
<evidence type="ECO:0000259" key="7">
    <source>
        <dbReference type="PROSITE" id="PS50058"/>
    </source>
</evidence>
<dbReference type="GeneTree" id="ENSGT01100000263525"/>
<name>A0ABI7XNT6_FELCA</name>
<reference evidence="8 9" key="1">
    <citation type="submission" date="2021-02" db="EMBL/GenBank/DDBJ databases">
        <title>Safari Cat Assemblies.</title>
        <authorList>
            <person name="Bredemeyer K.R."/>
            <person name="Murphy W.J."/>
        </authorList>
    </citation>
    <scope>NUCLEOTIDE SEQUENCE [LARGE SCALE GENOMIC DNA]</scope>
</reference>
<keyword evidence="9" id="KW-1185">Reference proteome</keyword>
<dbReference type="PRINTS" id="PR00321">
    <property type="entry name" value="GPROTEING"/>
</dbReference>
<dbReference type="Gene3D" id="4.10.260.10">
    <property type="entry name" value="Transducin (heterotrimeric G protein), gamma chain"/>
    <property type="match status" value="1"/>
</dbReference>
<feature type="region of interest" description="Disordered" evidence="6">
    <location>
        <begin position="1"/>
        <end position="33"/>
    </location>
</feature>
<organism evidence="8 9">
    <name type="scientific">Felis catus</name>
    <name type="common">Cat</name>
    <name type="synonym">Felis silvestris catus</name>
    <dbReference type="NCBI Taxonomy" id="9685"/>
    <lineage>
        <taxon>Eukaryota</taxon>
        <taxon>Metazoa</taxon>
        <taxon>Chordata</taxon>
        <taxon>Craniata</taxon>
        <taxon>Vertebrata</taxon>
        <taxon>Euteleostomi</taxon>
        <taxon>Mammalia</taxon>
        <taxon>Eutheria</taxon>
        <taxon>Laurasiatheria</taxon>
        <taxon>Carnivora</taxon>
        <taxon>Feliformia</taxon>
        <taxon>Felidae</taxon>
        <taxon>Felinae</taxon>
        <taxon>Felis</taxon>
    </lineage>
</organism>
<dbReference type="SMART" id="SM00224">
    <property type="entry name" value="GGL"/>
    <property type="match status" value="1"/>
</dbReference>
<evidence type="ECO:0000313" key="8">
    <source>
        <dbReference type="Ensembl" id="ENSFCTP00005024213.1"/>
    </source>
</evidence>
<evidence type="ECO:0000313" key="9">
    <source>
        <dbReference type="Proteomes" id="UP000823872"/>
    </source>
</evidence>
<dbReference type="Proteomes" id="UP000823872">
    <property type="component" value="Chromosome C1"/>
</dbReference>
<dbReference type="PROSITE" id="PS50058">
    <property type="entry name" value="G_PROTEIN_GAMMA"/>
    <property type="match status" value="1"/>
</dbReference>
<proteinExistence type="inferred from homology"/>